<evidence type="ECO:0000256" key="1">
    <source>
        <dbReference type="SAM" id="MobiDB-lite"/>
    </source>
</evidence>
<evidence type="ECO:0000256" key="2">
    <source>
        <dbReference type="SAM" id="Phobius"/>
    </source>
</evidence>
<proteinExistence type="predicted"/>
<dbReference type="Proteomes" id="UP000530268">
    <property type="component" value="Unassembled WGS sequence"/>
</dbReference>
<dbReference type="Gene3D" id="3.30.1150.10">
    <property type="match status" value="1"/>
</dbReference>
<protein>
    <recommendedName>
        <fullName evidence="5">Cell division and transport-associated protein TolA</fullName>
    </recommendedName>
</protein>
<dbReference type="RefSeq" id="WP_184562340.1">
    <property type="nucleotide sequence ID" value="NZ_JACIEI010000001.1"/>
</dbReference>
<feature type="compositionally biased region" description="Low complexity" evidence="1">
    <location>
        <begin position="224"/>
        <end position="238"/>
    </location>
</feature>
<keyword evidence="2" id="KW-1133">Transmembrane helix</keyword>
<feature type="region of interest" description="Disordered" evidence="1">
    <location>
        <begin position="251"/>
        <end position="270"/>
    </location>
</feature>
<sequence length="369" mass="38608">MSRTRKIGNIVSGVGHVGLAGWVLLGGIFTSRPDPVDVQEVAMISGEEFQALVDASRQPVELAETPTPAAPEETPDAPEVDVAPPETVTPPPVPEEVAEPAPEPVEEVVPEVSEAAPESPNAPAEVNVQDAPVSSRPVERPAEVVAPTPAPQPTPEAVQEPTPQEAVVPEDTGETVETPREATQAPAATDRIVTEAAQPPAASPNVSMRPPARRPSAPRPVETPAPTRTTPAPTQETNAVDDAAVQAALEAAMSSSSNTVPSGPPMSSGEKDALRLAVQACWNVDPGARWAQTTVTVAMNMTQDGKVVGSSLRMIASEGGDASTADAAFGAARRAILLCQKDGFPLPAEKYGQWQEIEMTFNPERMRIR</sequence>
<keyword evidence="4" id="KW-1185">Reference proteome</keyword>
<feature type="transmembrane region" description="Helical" evidence="2">
    <location>
        <begin position="7"/>
        <end position="29"/>
    </location>
</feature>
<feature type="compositionally biased region" description="Low complexity" evidence="1">
    <location>
        <begin position="155"/>
        <end position="166"/>
    </location>
</feature>
<accession>A0A7W6E183</accession>
<comment type="caution">
    <text evidence="3">The sequence shown here is derived from an EMBL/GenBank/DDBJ whole genome shotgun (WGS) entry which is preliminary data.</text>
</comment>
<evidence type="ECO:0000313" key="4">
    <source>
        <dbReference type="Proteomes" id="UP000530268"/>
    </source>
</evidence>
<feature type="region of interest" description="Disordered" evidence="1">
    <location>
        <begin position="57"/>
        <end position="238"/>
    </location>
</feature>
<reference evidence="3 4" key="1">
    <citation type="submission" date="2020-08" db="EMBL/GenBank/DDBJ databases">
        <title>Genomic Encyclopedia of Type Strains, Phase IV (KMG-IV): sequencing the most valuable type-strain genomes for metagenomic binning, comparative biology and taxonomic classification.</title>
        <authorList>
            <person name="Goeker M."/>
        </authorList>
    </citation>
    <scope>NUCLEOTIDE SEQUENCE [LARGE SCALE GENOMIC DNA]</scope>
    <source>
        <strain evidence="3 4">DSM 102234</strain>
    </source>
</reference>
<dbReference type="AlphaFoldDB" id="A0A7W6E183"/>
<keyword evidence="2" id="KW-0812">Transmembrane</keyword>
<keyword evidence="2" id="KW-0472">Membrane</keyword>
<evidence type="ECO:0000313" key="3">
    <source>
        <dbReference type="EMBL" id="MBB3992856.1"/>
    </source>
</evidence>
<name>A0A7W6E183_9RHOB</name>
<evidence type="ECO:0008006" key="5">
    <source>
        <dbReference type="Google" id="ProtNLM"/>
    </source>
</evidence>
<organism evidence="3 4">
    <name type="scientific">Sulfitobacter undariae</name>
    <dbReference type="NCBI Taxonomy" id="1563671"/>
    <lineage>
        <taxon>Bacteria</taxon>
        <taxon>Pseudomonadati</taxon>
        <taxon>Pseudomonadota</taxon>
        <taxon>Alphaproteobacteria</taxon>
        <taxon>Rhodobacterales</taxon>
        <taxon>Roseobacteraceae</taxon>
        <taxon>Sulfitobacter</taxon>
    </lineage>
</organism>
<feature type="compositionally biased region" description="Low complexity" evidence="1">
    <location>
        <begin position="59"/>
        <end position="72"/>
    </location>
</feature>
<feature type="compositionally biased region" description="Low complexity" evidence="1">
    <location>
        <begin position="110"/>
        <end position="127"/>
    </location>
</feature>
<gene>
    <name evidence="3" type="ORF">GGR95_000475</name>
</gene>
<dbReference type="EMBL" id="JACIEI010000001">
    <property type="protein sequence ID" value="MBB3992856.1"/>
    <property type="molecule type" value="Genomic_DNA"/>
</dbReference>
<dbReference type="SUPFAM" id="SSF74653">
    <property type="entry name" value="TolA/TonB C-terminal domain"/>
    <property type="match status" value="1"/>
</dbReference>